<organism evidence="9 10">
    <name type="scientific">Blepharisma stoltei</name>
    <dbReference type="NCBI Taxonomy" id="1481888"/>
    <lineage>
        <taxon>Eukaryota</taxon>
        <taxon>Sar</taxon>
        <taxon>Alveolata</taxon>
        <taxon>Ciliophora</taxon>
        <taxon>Postciliodesmatophora</taxon>
        <taxon>Heterotrichea</taxon>
        <taxon>Heterotrichida</taxon>
        <taxon>Blepharismidae</taxon>
        <taxon>Blepharisma</taxon>
    </lineage>
</organism>
<sequence length="632" mass="74068">MEGYLLKWTNYIFGWQRRYFILYNGVLHYCKEKGSPQRGMIHLEISQIRKHPYKPCRFFIDTGCTQIHLKAYTPGEAIDWMNALKANQTDVKRRTFTDEPRLSIATVESSSNQIIHGKIGEMWSVHAQMQATIDLIPKNVIKTTPGIEKIVSLCEEMKILATEVLQYMEIDEDFNRKTWSPVKSQGMADNTFDFAKDAQVDNSVELVKEDKKKVMASFPVEEENYNFEDAQSHISEDKFEEFKQIEVIMPIEAPITSSIMVHRDRLPHLRDPNEKINIWKVVKESIGQELSKITVPVYFNEPLSFIQRWAEDLTYNEILLRAADHPDPRYRLALVSSFAITSYTTSEWRTMKPFNPLLGETFELEQDGFRLLLEQVSHHPPISALHCEHEKYIFWASVQVRTTFKATHLLVEPQAKYHLILKPHNDHFVWNKPQTRVHNIIFGKIWVEHNGVVDVKNLENGDFAKVNWKRTGWFSKKATEVSGSVYDCYGSEHYKLEGTWNKGVDIVNNRTGEVSEAWRVYPFPKDFDWCYFFSDFTLQLNQVPELVPGIALTDSRYRPDQRALENGDLKLANSEKHRLEEKQRAARKKLEESRDMYFPRWFALENDDEWRYTGGYWECKAQGHYPNIPDIF</sequence>
<dbReference type="EMBL" id="CAJZBQ010000051">
    <property type="protein sequence ID" value="CAG9330165.1"/>
    <property type="molecule type" value="Genomic_DNA"/>
</dbReference>
<evidence type="ECO:0000313" key="9">
    <source>
        <dbReference type="EMBL" id="CAG9330165.1"/>
    </source>
</evidence>
<comment type="similarity">
    <text evidence="1 6">Belongs to the OSBP family.</text>
</comment>
<feature type="domain" description="PH" evidence="8">
    <location>
        <begin position="1"/>
        <end position="89"/>
    </location>
</feature>
<evidence type="ECO:0000256" key="7">
    <source>
        <dbReference type="SAM" id="Coils"/>
    </source>
</evidence>
<dbReference type="PANTHER" id="PTHR10972:SF205">
    <property type="entry name" value="OXYSTEROL-BINDING PROTEIN 1"/>
    <property type="match status" value="1"/>
</dbReference>
<keyword evidence="7" id="KW-0175">Coiled coil</keyword>
<feature type="coiled-coil region" evidence="7">
    <location>
        <begin position="569"/>
        <end position="596"/>
    </location>
</feature>
<keyword evidence="5" id="KW-0446">Lipid-binding</keyword>
<evidence type="ECO:0000259" key="8">
    <source>
        <dbReference type="PROSITE" id="PS50003"/>
    </source>
</evidence>
<gene>
    <name evidence="9" type="ORF">BSTOLATCC_MIC50767</name>
</gene>
<dbReference type="SMART" id="SM00233">
    <property type="entry name" value="PH"/>
    <property type="match status" value="1"/>
</dbReference>
<proteinExistence type="inferred from homology"/>
<evidence type="ECO:0000256" key="2">
    <source>
        <dbReference type="ARBA" id="ARBA00022448"/>
    </source>
</evidence>
<dbReference type="AlphaFoldDB" id="A0AAU9JTG0"/>
<dbReference type="Pfam" id="PF01237">
    <property type="entry name" value="Oxysterol_BP"/>
    <property type="match status" value="1"/>
</dbReference>
<dbReference type="InterPro" id="IPR001849">
    <property type="entry name" value="PH_domain"/>
</dbReference>
<keyword evidence="4" id="KW-0445">Lipid transport</keyword>
<dbReference type="InterPro" id="IPR018494">
    <property type="entry name" value="Oxysterol-bd_CS"/>
</dbReference>
<dbReference type="PROSITE" id="PS01013">
    <property type="entry name" value="OSBP"/>
    <property type="match status" value="1"/>
</dbReference>
<dbReference type="GO" id="GO:0032934">
    <property type="term" value="F:sterol binding"/>
    <property type="evidence" value="ECO:0007669"/>
    <property type="project" value="TreeGrafter"/>
</dbReference>
<evidence type="ECO:0000313" key="10">
    <source>
        <dbReference type="Proteomes" id="UP001162131"/>
    </source>
</evidence>
<dbReference type="GO" id="GO:0005829">
    <property type="term" value="C:cytosol"/>
    <property type="evidence" value="ECO:0007669"/>
    <property type="project" value="TreeGrafter"/>
</dbReference>
<dbReference type="PANTHER" id="PTHR10972">
    <property type="entry name" value="OXYSTEROL-BINDING PROTEIN-RELATED"/>
    <property type="match status" value="1"/>
</dbReference>
<evidence type="ECO:0000256" key="6">
    <source>
        <dbReference type="RuleBase" id="RU003844"/>
    </source>
</evidence>
<dbReference type="InterPro" id="IPR011993">
    <property type="entry name" value="PH-like_dom_sf"/>
</dbReference>
<dbReference type="Gene3D" id="2.40.160.120">
    <property type="match status" value="1"/>
</dbReference>
<keyword evidence="3" id="KW-0597">Phosphoprotein</keyword>
<dbReference type="GO" id="GO:0016020">
    <property type="term" value="C:membrane"/>
    <property type="evidence" value="ECO:0007669"/>
    <property type="project" value="TreeGrafter"/>
</dbReference>
<name>A0AAU9JTG0_9CILI</name>
<evidence type="ECO:0000256" key="1">
    <source>
        <dbReference type="ARBA" id="ARBA00008842"/>
    </source>
</evidence>
<dbReference type="InterPro" id="IPR000648">
    <property type="entry name" value="Oxysterol-bd"/>
</dbReference>
<comment type="caution">
    <text evidence="9">The sequence shown here is derived from an EMBL/GenBank/DDBJ whole genome shotgun (WGS) entry which is preliminary data.</text>
</comment>
<reference evidence="9" key="1">
    <citation type="submission" date="2021-09" db="EMBL/GenBank/DDBJ databases">
        <authorList>
            <consortium name="AG Swart"/>
            <person name="Singh M."/>
            <person name="Singh A."/>
            <person name="Seah K."/>
            <person name="Emmerich C."/>
        </authorList>
    </citation>
    <scope>NUCLEOTIDE SEQUENCE</scope>
    <source>
        <strain evidence="9">ATCC30299</strain>
    </source>
</reference>
<dbReference type="Pfam" id="PF00169">
    <property type="entry name" value="PH"/>
    <property type="match status" value="1"/>
</dbReference>
<protein>
    <recommendedName>
        <fullName evidence="8">PH domain-containing protein</fullName>
    </recommendedName>
</protein>
<accession>A0AAU9JTG0</accession>
<dbReference type="SUPFAM" id="SSF144000">
    <property type="entry name" value="Oxysterol-binding protein-like"/>
    <property type="match status" value="1"/>
</dbReference>
<dbReference type="SUPFAM" id="SSF50729">
    <property type="entry name" value="PH domain-like"/>
    <property type="match status" value="1"/>
</dbReference>
<dbReference type="PROSITE" id="PS50003">
    <property type="entry name" value="PH_DOMAIN"/>
    <property type="match status" value="1"/>
</dbReference>
<evidence type="ECO:0000256" key="4">
    <source>
        <dbReference type="ARBA" id="ARBA00023055"/>
    </source>
</evidence>
<keyword evidence="2" id="KW-0813">Transport</keyword>
<dbReference type="GO" id="GO:0120009">
    <property type="term" value="P:intermembrane lipid transfer"/>
    <property type="evidence" value="ECO:0007669"/>
    <property type="project" value="UniProtKB-ARBA"/>
</dbReference>
<dbReference type="FunFam" id="2.40.160.120:FF:000001">
    <property type="entry name" value="Oxysterol-binding protein"/>
    <property type="match status" value="1"/>
</dbReference>
<dbReference type="InterPro" id="IPR037239">
    <property type="entry name" value="OSBP_sf"/>
</dbReference>
<dbReference type="Gene3D" id="3.30.70.3490">
    <property type="match status" value="1"/>
</dbReference>
<evidence type="ECO:0000256" key="3">
    <source>
        <dbReference type="ARBA" id="ARBA00022553"/>
    </source>
</evidence>
<dbReference type="Gene3D" id="2.30.29.30">
    <property type="entry name" value="Pleckstrin-homology domain (PH domain)/Phosphotyrosine-binding domain (PTB)"/>
    <property type="match status" value="1"/>
</dbReference>
<keyword evidence="10" id="KW-1185">Reference proteome</keyword>
<evidence type="ECO:0000256" key="5">
    <source>
        <dbReference type="ARBA" id="ARBA00023121"/>
    </source>
</evidence>
<dbReference type="Proteomes" id="UP001162131">
    <property type="component" value="Unassembled WGS sequence"/>
</dbReference>